<protein>
    <recommendedName>
        <fullName evidence="1">Glucosamine inositolphosphorylceramide transferase 1 N-terminal domain-containing protein</fullName>
    </recommendedName>
</protein>
<dbReference type="EMBL" id="LFYR01000639">
    <property type="protein sequence ID" value="KMZ72300.1"/>
    <property type="molecule type" value="Genomic_DNA"/>
</dbReference>
<dbReference type="OrthoDB" id="5954868at2759"/>
<sequence length="81" mass="9361">MVDSTVVNYNDKYFLFGSDFSQLGAIKNGEMEIWYIESSSLLGLWNPHKKNNGLQRGEKSQTRWQSELPILLGRVHTGWRS</sequence>
<dbReference type="InterPro" id="IPR056442">
    <property type="entry name" value="GINT1_N"/>
</dbReference>
<organism evidence="2 3">
    <name type="scientific">Zostera marina</name>
    <name type="common">Eelgrass</name>
    <dbReference type="NCBI Taxonomy" id="29655"/>
    <lineage>
        <taxon>Eukaryota</taxon>
        <taxon>Viridiplantae</taxon>
        <taxon>Streptophyta</taxon>
        <taxon>Embryophyta</taxon>
        <taxon>Tracheophyta</taxon>
        <taxon>Spermatophyta</taxon>
        <taxon>Magnoliopsida</taxon>
        <taxon>Liliopsida</taxon>
        <taxon>Zosteraceae</taxon>
        <taxon>Zostera</taxon>
    </lineage>
</organism>
<evidence type="ECO:0000313" key="2">
    <source>
        <dbReference type="EMBL" id="KMZ72300.1"/>
    </source>
</evidence>
<evidence type="ECO:0000313" key="3">
    <source>
        <dbReference type="Proteomes" id="UP000036987"/>
    </source>
</evidence>
<comment type="caution">
    <text evidence="2">The sequence shown here is derived from an EMBL/GenBank/DDBJ whole genome shotgun (WGS) entry which is preliminary data.</text>
</comment>
<dbReference type="Pfam" id="PF24793">
    <property type="entry name" value="GINT1_N"/>
    <property type="match status" value="1"/>
</dbReference>
<gene>
    <name evidence="2" type="ORF">ZOSMA_167G00170</name>
</gene>
<dbReference type="Proteomes" id="UP000036987">
    <property type="component" value="Unassembled WGS sequence"/>
</dbReference>
<proteinExistence type="predicted"/>
<name>A0A0K9PVN9_ZOSMR</name>
<dbReference type="AlphaFoldDB" id="A0A0K9PVN9"/>
<reference evidence="3" key="1">
    <citation type="journal article" date="2016" name="Nature">
        <title>The genome of the seagrass Zostera marina reveals angiosperm adaptation to the sea.</title>
        <authorList>
            <person name="Olsen J.L."/>
            <person name="Rouze P."/>
            <person name="Verhelst B."/>
            <person name="Lin Y.-C."/>
            <person name="Bayer T."/>
            <person name="Collen J."/>
            <person name="Dattolo E."/>
            <person name="De Paoli E."/>
            <person name="Dittami S."/>
            <person name="Maumus F."/>
            <person name="Michel G."/>
            <person name="Kersting A."/>
            <person name="Lauritano C."/>
            <person name="Lohaus R."/>
            <person name="Toepel M."/>
            <person name="Tonon T."/>
            <person name="Vanneste K."/>
            <person name="Amirebrahimi M."/>
            <person name="Brakel J."/>
            <person name="Bostroem C."/>
            <person name="Chovatia M."/>
            <person name="Grimwood J."/>
            <person name="Jenkins J.W."/>
            <person name="Jueterbock A."/>
            <person name="Mraz A."/>
            <person name="Stam W.T."/>
            <person name="Tice H."/>
            <person name="Bornberg-Bauer E."/>
            <person name="Green P.J."/>
            <person name="Pearson G.A."/>
            <person name="Procaccini G."/>
            <person name="Duarte C.M."/>
            <person name="Schmutz J."/>
            <person name="Reusch T.B.H."/>
            <person name="Van de Peer Y."/>
        </authorList>
    </citation>
    <scope>NUCLEOTIDE SEQUENCE [LARGE SCALE GENOMIC DNA]</scope>
    <source>
        <strain evidence="3">cv. Finnish</strain>
    </source>
</reference>
<evidence type="ECO:0000259" key="1">
    <source>
        <dbReference type="Pfam" id="PF24793"/>
    </source>
</evidence>
<keyword evidence="3" id="KW-1185">Reference proteome</keyword>
<accession>A0A0K9PVN9</accession>
<dbReference type="STRING" id="29655.A0A0K9PVN9"/>
<feature type="domain" description="Glucosamine inositolphosphorylceramide transferase 1 N-terminal" evidence="1">
    <location>
        <begin position="1"/>
        <end position="60"/>
    </location>
</feature>